<proteinExistence type="predicted"/>
<dbReference type="Gramene" id="rna24480">
    <property type="protein sequence ID" value="RHN61963.1"/>
    <property type="gene ID" value="gene24480"/>
</dbReference>
<dbReference type="EMBL" id="PSQE01000004">
    <property type="protein sequence ID" value="RHN61963.1"/>
    <property type="molecule type" value="Genomic_DNA"/>
</dbReference>
<organism evidence="1 2">
    <name type="scientific">Medicago truncatula</name>
    <name type="common">Barrel medic</name>
    <name type="synonym">Medicago tribuloides</name>
    <dbReference type="NCBI Taxonomy" id="3880"/>
    <lineage>
        <taxon>Eukaryota</taxon>
        <taxon>Viridiplantae</taxon>
        <taxon>Streptophyta</taxon>
        <taxon>Embryophyta</taxon>
        <taxon>Tracheophyta</taxon>
        <taxon>Spermatophyta</taxon>
        <taxon>Magnoliopsida</taxon>
        <taxon>eudicotyledons</taxon>
        <taxon>Gunneridae</taxon>
        <taxon>Pentapetalae</taxon>
        <taxon>rosids</taxon>
        <taxon>fabids</taxon>
        <taxon>Fabales</taxon>
        <taxon>Fabaceae</taxon>
        <taxon>Papilionoideae</taxon>
        <taxon>50 kb inversion clade</taxon>
        <taxon>NPAAA clade</taxon>
        <taxon>Hologalegina</taxon>
        <taxon>IRL clade</taxon>
        <taxon>Trifolieae</taxon>
        <taxon>Medicago</taxon>
    </lineage>
</organism>
<protein>
    <submittedName>
        <fullName evidence="1">Uncharacterized protein</fullName>
    </submittedName>
</protein>
<evidence type="ECO:0000313" key="2">
    <source>
        <dbReference type="Proteomes" id="UP000265566"/>
    </source>
</evidence>
<accession>A0A396IB35</accession>
<reference evidence="2" key="1">
    <citation type="journal article" date="2018" name="Nat. Plants">
        <title>Whole-genome landscape of Medicago truncatula symbiotic genes.</title>
        <authorList>
            <person name="Pecrix Y."/>
            <person name="Staton S.E."/>
            <person name="Sallet E."/>
            <person name="Lelandais-Briere C."/>
            <person name="Moreau S."/>
            <person name="Carrere S."/>
            <person name="Blein T."/>
            <person name="Jardinaud M.F."/>
            <person name="Latrasse D."/>
            <person name="Zouine M."/>
            <person name="Zahm M."/>
            <person name="Kreplak J."/>
            <person name="Mayjonade B."/>
            <person name="Satge C."/>
            <person name="Perez M."/>
            <person name="Cauet S."/>
            <person name="Marande W."/>
            <person name="Chantry-Darmon C."/>
            <person name="Lopez-Roques C."/>
            <person name="Bouchez O."/>
            <person name="Berard A."/>
            <person name="Debelle F."/>
            <person name="Munos S."/>
            <person name="Bendahmane A."/>
            <person name="Berges H."/>
            <person name="Niebel A."/>
            <person name="Buitink J."/>
            <person name="Frugier F."/>
            <person name="Benhamed M."/>
            <person name="Crespi M."/>
            <person name="Gouzy J."/>
            <person name="Gamas P."/>
        </authorList>
    </citation>
    <scope>NUCLEOTIDE SEQUENCE [LARGE SCALE GENOMIC DNA]</scope>
    <source>
        <strain evidence="2">cv. Jemalong A17</strain>
    </source>
</reference>
<gene>
    <name evidence="1" type="ORF">MtrunA17_Chr4g0042301</name>
</gene>
<comment type="caution">
    <text evidence="1">The sequence shown here is derived from an EMBL/GenBank/DDBJ whole genome shotgun (WGS) entry which is preliminary data.</text>
</comment>
<evidence type="ECO:0000313" key="1">
    <source>
        <dbReference type="EMBL" id="RHN61963.1"/>
    </source>
</evidence>
<name>A0A396IB35_MEDTR</name>
<dbReference type="Proteomes" id="UP000265566">
    <property type="component" value="Chromosome 4"/>
</dbReference>
<dbReference type="AlphaFoldDB" id="A0A396IB35"/>
<sequence>MKITPFFITHSLSSPLSLLVVEPQRASMSYLFGSLKNNNKDGVIWEELMKMVGSELWRRFHKKMQNNFGE</sequence>